<comment type="caution">
    <text evidence="7">The sequence shown here is derived from an EMBL/GenBank/DDBJ whole genome shotgun (WGS) entry which is preliminary data.</text>
</comment>
<dbReference type="EMBL" id="SORI01000004">
    <property type="protein sequence ID" value="TDY61764.1"/>
    <property type="molecule type" value="Genomic_DNA"/>
</dbReference>
<dbReference type="Gene3D" id="3.40.640.10">
    <property type="entry name" value="Type I PLP-dependent aspartate aminotransferase-like (Major domain)"/>
    <property type="match status" value="1"/>
</dbReference>
<evidence type="ECO:0000256" key="2">
    <source>
        <dbReference type="ARBA" id="ARBA00022576"/>
    </source>
</evidence>
<dbReference type="GO" id="GO:0030170">
    <property type="term" value="F:pyridoxal phosphate binding"/>
    <property type="evidence" value="ECO:0007669"/>
    <property type="project" value="InterPro"/>
</dbReference>
<reference evidence="7 8" key="1">
    <citation type="submission" date="2019-03" db="EMBL/GenBank/DDBJ databases">
        <title>Genomic Encyclopedia of Type Strains, Phase IV (KMG-IV): sequencing the most valuable type-strain genomes for metagenomic binning, comparative biology and taxonomic classification.</title>
        <authorList>
            <person name="Goeker M."/>
        </authorList>
    </citation>
    <scope>NUCLEOTIDE SEQUENCE [LARGE SCALE GENOMIC DNA]</scope>
    <source>
        <strain evidence="7 8">DSM 25964</strain>
    </source>
</reference>
<evidence type="ECO:0000256" key="3">
    <source>
        <dbReference type="ARBA" id="ARBA00022679"/>
    </source>
</evidence>
<dbReference type="InterPro" id="IPR004839">
    <property type="entry name" value="Aminotransferase_I/II_large"/>
</dbReference>
<sequence length="358" mass="39157">MPLYLDKNENPFQTPKEIRDAVAKKISGLQFNRYPDPGYPFLKRKLAGLADLSPESVVIGNGGDEILGMVFSRFVRPGDQVLTFSPTFSEYYRLSRLAGARHITLPIHLEGEEPVFPAGAFLEAVEKEKPALVLLDTPNNPTGKSLPSSFIGDVIARSESFVVVDEAYGEFGESTFLAGLSGARVPDNVIVLKTLSKAWGMAGVRFGWAYCGASAASALEEARSPFNVGIFTEAAAEVVLEYPGFPALSAERVKKLRDVVREGINTLEGWKAFGSDGNFLLLRLPVPEGEVRSAAEGRFCFKFLDLTPETGDGRCWIRLTIGTEDEMTEVLRFFSSLGNNPERFRSRGGAIDGRKMEG</sequence>
<dbReference type="CDD" id="cd00609">
    <property type="entry name" value="AAT_like"/>
    <property type="match status" value="1"/>
</dbReference>
<dbReference type="PROSITE" id="PS00599">
    <property type="entry name" value="AA_TRANSFER_CLASS_2"/>
    <property type="match status" value="1"/>
</dbReference>
<dbReference type="GO" id="GO:0008483">
    <property type="term" value="F:transaminase activity"/>
    <property type="evidence" value="ECO:0007669"/>
    <property type="project" value="UniProtKB-KW"/>
</dbReference>
<dbReference type="PANTHER" id="PTHR42885:SF2">
    <property type="entry name" value="HISTIDINOL-PHOSPHATE AMINOTRANSFERASE"/>
    <property type="match status" value="1"/>
</dbReference>
<comment type="cofactor">
    <cofactor evidence="1 5">
        <name>pyridoxal 5'-phosphate</name>
        <dbReference type="ChEBI" id="CHEBI:597326"/>
    </cofactor>
</comment>
<dbReference type="RefSeq" id="WP_133956713.1">
    <property type="nucleotide sequence ID" value="NZ_SORI01000004.1"/>
</dbReference>
<dbReference type="Proteomes" id="UP000295066">
    <property type="component" value="Unassembled WGS sequence"/>
</dbReference>
<dbReference type="PANTHER" id="PTHR42885">
    <property type="entry name" value="HISTIDINOL-PHOSPHATE AMINOTRANSFERASE-RELATED"/>
    <property type="match status" value="1"/>
</dbReference>
<keyword evidence="3 7" id="KW-0808">Transferase</keyword>
<dbReference type="InterPro" id="IPR015421">
    <property type="entry name" value="PyrdxlP-dep_Trfase_major"/>
</dbReference>
<evidence type="ECO:0000256" key="5">
    <source>
        <dbReference type="RuleBase" id="RU003693"/>
    </source>
</evidence>
<keyword evidence="2 7" id="KW-0032">Aminotransferase</keyword>
<comment type="similarity">
    <text evidence="5">Belongs to the class-II pyridoxal-phosphate-dependent aminotransferase family.</text>
</comment>
<organism evidence="7 8">
    <name type="scientific">Aminivibrio pyruvatiphilus</name>
    <dbReference type="NCBI Taxonomy" id="1005740"/>
    <lineage>
        <taxon>Bacteria</taxon>
        <taxon>Thermotogati</taxon>
        <taxon>Synergistota</taxon>
        <taxon>Synergistia</taxon>
        <taxon>Synergistales</taxon>
        <taxon>Aminobacteriaceae</taxon>
        <taxon>Aminivibrio</taxon>
    </lineage>
</organism>
<dbReference type="Gene3D" id="3.90.1150.10">
    <property type="entry name" value="Aspartate Aminotransferase, domain 1"/>
    <property type="match status" value="1"/>
</dbReference>
<evidence type="ECO:0000259" key="6">
    <source>
        <dbReference type="Pfam" id="PF00155"/>
    </source>
</evidence>
<dbReference type="OrthoDB" id="9813612at2"/>
<dbReference type="InterPro" id="IPR001917">
    <property type="entry name" value="Aminotrans_II_pyridoxalP_BS"/>
</dbReference>
<gene>
    <name evidence="7" type="ORF">C8D99_1042</name>
</gene>
<accession>A0A4R8M932</accession>
<feature type="domain" description="Aminotransferase class I/classII large" evidence="6">
    <location>
        <begin position="5"/>
        <end position="332"/>
    </location>
</feature>
<evidence type="ECO:0000313" key="8">
    <source>
        <dbReference type="Proteomes" id="UP000295066"/>
    </source>
</evidence>
<dbReference type="InterPro" id="IPR015422">
    <property type="entry name" value="PyrdxlP-dep_Trfase_small"/>
</dbReference>
<dbReference type="Pfam" id="PF00155">
    <property type="entry name" value="Aminotran_1_2"/>
    <property type="match status" value="1"/>
</dbReference>
<protein>
    <submittedName>
        <fullName evidence="7">Histidinol-phosphate aminotransferase</fullName>
    </submittedName>
</protein>
<proteinExistence type="inferred from homology"/>
<name>A0A4R8M932_9BACT</name>
<dbReference type="InterPro" id="IPR015424">
    <property type="entry name" value="PyrdxlP-dep_Trfase"/>
</dbReference>
<evidence type="ECO:0000256" key="4">
    <source>
        <dbReference type="ARBA" id="ARBA00022898"/>
    </source>
</evidence>
<keyword evidence="8" id="KW-1185">Reference proteome</keyword>
<dbReference type="AlphaFoldDB" id="A0A4R8M932"/>
<dbReference type="SUPFAM" id="SSF53383">
    <property type="entry name" value="PLP-dependent transferases"/>
    <property type="match status" value="1"/>
</dbReference>
<evidence type="ECO:0000313" key="7">
    <source>
        <dbReference type="EMBL" id="TDY61764.1"/>
    </source>
</evidence>
<keyword evidence="4 5" id="KW-0663">Pyridoxal phosphate</keyword>
<evidence type="ECO:0000256" key="1">
    <source>
        <dbReference type="ARBA" id="ARBA00001933"/>
    </source>
</evidence>